<evidence type="ECO:0000313" key="4">
    <source>
        <dbReference type="EMBL" id="EFC45147.1"/>
    </source>
</evidence>
<organism evidence="5">
    <name type="scientific">Naegleria gruberi</name>
    <name type="common">Amoeba</name>
    <dbReference type="NCBI Taxonomy" id="5762"/>
    <lineage>
        <taxon>Eukaryota</taxon>
        <taxon>Discoba</taxon>
        <taxon>Heterolobosea</taxon>
        <taxon>Tetramitia</taxon>
        <taxon>Eutetramitia</taxon>
        <taxon>Vahlkampfiidae</taxon>
        <taxon>Naegleria</taxon>
    </lineage>
</organism>
<evidence type="ECO:0000313" key="5">
    <source>
        <dbReference type="Proteomes" id="UP000006671"/>
    </source>
</evidence>
<dbReference type="InterPro" id="IPR002048">
    <property type="entry name" value="EF_hand_dom"/>
</dbReference>
<feature type="region of interest" description="Disordered" evidence="2">
    <location>
        <begin position="1"/>
        <end position="20"/>
    </location>
</feature>
<dbReference type="AlphaFoldDB" id="D2VDI5"/>
<feature type="region of interest" description="Disordered" evidence="2">
    <location>
        <begin position="297"/>
        <end position="323"/>
    </location>
</feature>
<feature type="domain" description="EF-hand" evidence="3">
    <location>
        <begin position="48"/>
        <end position="83"/>
    </location>
</feature>
<accession>D2VDI5</accession>
<dbReference type="OrthoDB" id="10261504at2759"/>
<dbReference type="InParanoid" id="D2VDI5"/>
<dbReference type="InterPro" id="IPR011992">
    <property type="entry name" value="EF-hand-dom_pair"/>
</dbReference>
<dbReference type="RefSeq" id="XP_002677891.1">
    <property type="nucleotide sequence ID" value="XM_002677845.1"/>
</dbReference>
<dbReference type="GO" id="GO:0005509">
    <property type="term" value="F:calcium ion binding"/>
    <property type="evidence" value="ECO:0007669"/>
    <property type="project" value="InterPro"/>
</dbReference>
<dbReference type="EMBL" id="GG738864">
    <property type="protein sequence ID" value="EFC45147.1"/>
    <property type="molecule type" value="Genomic_DNA"/>
</dbReference>
<feature type="compositionally biased region" description="Polar residues" evidence="2">
    <location>
        <begin position="300"/>
        <end position="318"/>
    </location>
</feature>
<dbReference type="Pfam" id="PF00036">
    <property type="entry name" value="EF-hand_1"/>
    <property type="match status" value="1"/>
</dbReference>
<feature type="compositionally biased region" description="Low complexity" evidence="2">
    <location>
        <begin position="105"/>
        <end position="136"/>
    </location>
</feature>
<gene>
    <name evidence="4" type="ORF">NAEGRDRAFT_79502</name>
</gene>
<evidence type="ECO:0000256" key="2">
    <source>
        <dbReference type="SAM" id="MobiDB-lite"/>
    </source>
</evidence>
<dbReference type="OMA" id="NDSMSMY"/>
<dbReference type="Gene3D" id="1.10.238.10">
    <property type="entry name" value="EF-hand"/>
    <property type="match status" value="1"/>
</dbReference>
<sequence>MGNQATSATTGFDLSTSNRRSRNFSAEQNLKNVQNEQIQSTLINCFALGDDMIYYLWKFYDLDHNNELDLTEMRTFLTELIHTLHDVCLRSELLAYETGKKRDLSQSGQSTQATTTTSTAASTGGATSTSTTNSSTITNETDSKQLDKKKSSRFAIFKKKNRMSTDFNEKKASTPLWRRSRNLSDEDSMKRRSVAVIPGAGIGNHHNFEQMITGNTEQDDIKRRWKAIREHMEGNIGDIIKKVDKDQNGTINYQEFLEFMKTYDIKDMLNNIEPSMVSPNLLDGKLMGLFSEGLADDNVSDVSSPRSITTENPTSPQTKEGRRKSAIFQVLSHTPSESSLPSLDLPSNKKPLNKGDLLNTVIFSNGQETLDFLAQYKESIDRVELNAALRRAIVDNNPSKTRAILKYGAAVCQSFKDENQEENSEGFDMLTTSLLKALASYSPCMDGGEIEKLQLIIRLLVSKGWFGNHNTDENSSQFKQLSPDIIYESMVSHNDSMSMYEDELRDALGETKSFEEIESEYSSQLED</sequence>
<dbReference type="Proteomes" id="UP000006671">
    <property type="component" value="Unassembled WGS sequence"/>
</dbReference>
<protein>
    <submittedName>
        <fullName evidence="4">EF-hand domain-containing protein</fullName>
    </submittedName>
</protein>
<name>D2VDI5_NAEGR</name>
<feature type="region of interest" description="Disordered" evidence="2">
    <location>
        <begin position="100"/>
        <end position="146"/>
    </location>
</feature>
<evidence type="ECO:0000259" key="3">
    <source>
        <dbReference type="PROSITE" id="PS50222"/>
    </source>
</evidence>
<keyword evidence="5" id="KW-1185">Reference proteome</keyword>
<reference evidence="4 5" key="1">
    <citation type="journal article" date="2010" name="Cell">
        <title>The genome of Naegleria gruberi illuminates early eukaryotic versatility.</title>
        <authorList>
            <person name="Fritz-Laylin L.K."/>
            <person name="Prochnik S.E."/>
            <person name="Ginger M.L."/>
            <person name="Dacks J.B."/>
            <person name="Carpenter M.L."/>
            <person name="Field M.C."/>
            <person name="Kuo A."/>
            <person name="Paredez A."/>
            <person name="Chapman J."/>
            <person name="Pham J."/>
            <person name="Shu S."/>
            <person name="Neupane R."/>
            <person name="Cipriano M."/>
            <person name="Mancuso J."/>
            <person name="Tu H."/>
            <person name="Salamov A."/>
            <person name="Lindquist E."/>
            <person name="Shapiro H."/>
            <person name="Lucas S."/>
            <person name="Grigoriev I.V."/>
            <person name="Cande W.Z."/>
            <person name="Fulton C."/>
            <person name="Rokhsar D.S."/>
            <person name="Dawson S.C."/>
        </authorList>
    </citation>
    <scope>NUCLEOTIDE SEQUENCE [LARGE SCALE GENOMIC DNA]</scope>
    <source>
        <strain evidence="4 5">NEG-M</strain>
    </source>
</reference>
<evidence type="ECO:0000256" key="1">
    <source>
        <dbReference type="ARBA" id="ARBA00022837"/>
    </source>
</evidence>
<feature type="region of interest" description="Disordered" evidence="2">
    <location>
        <begin position="166"/>
        <end position="190"/>
    </location>
</feature>
<proteinExistence type="predicted"/>
<dbReference type="KEGG" id="ngr:NAEGRDRAFT_79502"/>
<dbReference type="InterPro" id="IPR018247">
    <property type="entry name" value="EF_Hand_1_Ca_BS"/>
</dbReference>
<dbReference type="SUPFAM" id="SSF47473">
    <property type="entry name" value="EF-hand"/>
    <property type="match status" value="1"/>
</dbReference>
<dbReference type="GeneID" id="8850370"/>
<keyword evidence="1" id="KW-0106">Calcium</keyword>
<dbReference type="SMART" id="SM00054">
    <property type="entry name" value="EFh"/>
    <property type="match status" value="2"/>
</dbReference>
<dbReference type="VEuPathDB" id="AmoebaDB:NAEGRDRAFT_79502"/>
<feature type="domain" description="EF-hand" evidence="3">
    <location>
        <begin position="231"/>
        <end position="266"/>
    </location>
</feature>
<dbReference type="PROSITE" id="PS50222">
    <property type="entry name" value="EF_HAND_2"/>
    <property type="match status" value="2"/>
</dbReference>
<dbReference type="PROSITE" id="PS00018">
    <property type="entry name" value="EF_HAND_1"/>
    <property type="match status" value="2"/>
</dbReference>